<evidence type="ECO:0000313" key="2">
    <source>
        <dbReference type="EMBL" id="MSS58689.1"/>
    </source>
</evidence>
<dbReference type="Proteomes" id="UP000461880">
    <property type="component" value="Unassembled WGS sequence"/>
</dbReference>
<name>A0A7X2NSH8_9FIRM</name>
<proteinExistence type="predicted"/>
<dbReference type="AlphaFoldDB" id="A0A7X2NSH8"/>
<evidence type="ECO:0008006" key="4">
    <source>
        <dbReference type="Google" id="ProtNLM"/>
    </source>
</evidence>
<protein>
    <recommendedName>
        <fullName evidence="4">NTF2-like N-terminal transpeptidase domain-containing protein</fullName>
    </recommendedName>
</protein>
<dbReference type="RefSeq" id="WP_154504544.1">
    <property type="nucleotide sequence ID" value="NZ_VUMN01000015.1"/>
</dbReference>
<gene>
    <name evidence="2" type="ORF">FYJ51_07195</name>
</gene>
<keyword evidence="1" id="KW-1133">Transmembrane helix</keyword>
<comment type="caution">
    <text evidence="2">The sequence shown here is derived from an EMBL/GenBank/DDBJ whole genome shotgun (WGS) entry which is preliminary data.</text>
</comment>
<dbReference type="SUPFAM" id="SSF54427">
    <property type="entry name" value="NTF2-like"/>
    <property type="match status" value="1"/>
</dbReference>
<sequence length="355" mass="39782">MELNKKIRKPTAVMVLVMTAVISIAISYLYLHSLRKQYASMEQDSPESAITEYFRKISQKSYEELYQEAEEISPDSNSEEAYIQKLQSVYDGVNTDAIDYSLESSDETSYTYALRYHNADFGKLLIRKNEEGTWIASTLFEGNETWKIEVPSGLTLLVNGSPVSSDQMISSAAVPDNFSGMYDQSSVPPVDIYELTNLLDQPEVSIEGDDSYAVLKDVSSNTLYAGKTSEDQNLIQAMIDDTQTAAAYPAKDASLAEVAAVSITDSDWYSRISTLENYWFTDHSESNFSNQSVTNLIQQSDHTALAYVTMDYYATNGEVERTWHCGYQVSLINLDGSWKIAQMTVDQELNPAMTE</sequence>
<feature type="transmembrane region" description="Helical" evidence="1">
    <location>
        <begin position="12"/>
        <end position="31"/>
    </location>
</feature>
<keyword evidence="1" id="KW-0812">Transmembrane</keyword>
<accession>A0A7X2NSH8</accession>
<dbReference type="InterPro" id="IPR032710">
    <property type="entry name" value="NTF2-like_dom_sf"/>
</dbReference>
<dbReference type="EMBL" id="VUMN01000015">
    <property type="protein sequence ID" value="MSS58689.1"/>
    <property type="molecule type" value="Genomic_DNA"/>
</dbReference>
<keyword evidence="3" id="KW-1185">Reference proteome</keyword>
<keyword evidence="1" id="KW-0472">Membrane</keyword>
<dbReference type="Gene3D" id="3.10.450.100">
    <property type="entry name" value="NTF2-like, domain 1"/>
    <property type="match status" value="1"/>
</dbReference>
<evidence type="ECO:0000313" key="3">
    <source>
        <dbReference type="Proteomes" id="UP000461880"/>
    </source>
</evidence>
<organism evidence="2 3">
    <name type="scientific">Stecheria intestinalis</name>
    <dbReference type="NCBI Taxonomy" id="2606630"/>
    <lineage>
        <taxon>Bacteria</taxon>
        <taxon>Bacillati</taxon>
        <taxon>Bacillota</taxon>
        <taxon>Erysipelotrichia</taxon>
        <taxon>Erysipelotrichales</taxon>
        <taxon>Erysipelotrichaceae</taxon>
        <taxon>Stecheria</taxon>
    </lineage>
</organism>
<evidence type="ECO:0000256" key="1">
    <source>
        <dbReference type="SAM" id="Phobius"/>
    </source>
</evidence>
<reference evidence="2 3" key="1">
    <citation type="submission" date="2019-08" db="EMBL/GenBank/DDBJ databases">
        <title>In-depth cultivation of the pig gut microbiome towards novel bacterial diversity and tailored functional studies.</title>
        <authorList>
            <person name="Wylensek D."/>
            <person name="Hitch T.C.A."/>
            <person name="Clavel T."/>
        </authorList>
    </citation>
    <scope>NUCLEOTIDE SEQUENCE [LARGE SCALE GENOMIC DNA]</scope>
    <source>
        <strain evidence="2 3">Oil+RF-744-GAM-WT-6</strain>
    </source>
</reference>